<sequence length="331" mass="36146">MPFGRSDSFTEGSINNNNTYSPGKGVQNKMDGVTTTSARNGSQSPPTSSSHHGLVDDSPDQRSLELMNAMTPSVGTPRFGQNGIVNMGDWNLSPTSLSIPLNCATPPPAARLGRTTSALSSSLQRYCHDPYSLSGSQRLSPQSNPMSHAASPPECAIPSLSLSHLHDDVTGPLPIVTVMAAVPKERNETRGRRKGRNGDHSRNSKVLADVPPPRVMRYLPPPPPGIDNVTSRILSLEDLHPIAKRWYDRTIAAEASYSQRLSASVWLPPFVPMTQQRPLIATGHALLCPRVEHYQNSFWQWLADAERWWESAVRPHTGISLPLPPPYLFGA</sequence>
<feature type="compositionally biased region" description="Polar residues" evidence="1">
    <location>
        <begin position="7"/>
        <end position="21"/>
    </location>
</feature>
<dbReference type="EMBL" id="MKKU01000293">
    <property type="protein sequence ID" value="RNF16462.1"/>
    <property type="molecule type" value="Genomic_DNA"/>
</dbReference>
<feature type="region of interest" description="Disordered" evidence="1">
    <location>
        <begin position="1"/>
        <end position="59"/>
    </location>
</feature>
<gene>
    <name evidence="2" type="ORF">Tco025E_05183</name>
</gene>
<reference evidence="2 3" key="1">
    <citation type="journal article" date="2018" name="BMC Genomics">
        <title>Genomic comparison of Trypanosoma conorhini and Trypanosoma rangeli to Trypanosoma cruzi strains of high and low virulence.</title>
        <authorList>
            <person name="Bradwell K.R."/>
            <person name="Koparde V.N."/>
            <person name="Matveyev A.V."/>
            <person name="Serrano M.G."/>
            <person name="Alves J.M."/>
            <person name="Parikh H."/>
            <person name="Huang B."/>
            <person name="Lee V."/>
            <person name="Espinosa-Alvarez O."/>
            <person name="Ortiz P.A."/>
            <person name="Costa-Martins A.G."/>
            <person name="Teixeira M.M."/>
            <person name="Buck G.A."/>
        </authorList>
    </citation>
    <scope>NUCLEOTIDE SEQUENCE [LARGE SCALE GENOMIC DNA]</scope>
    <source>
        <strain evidence="2 3">025E</strain>
    </source>
</reference>
<evidence type="ECO:0000256" key="1">
    <source>
        <dbReference type="SAM" id="MobiDB-lite"/>
    </source>
</evidence>
<keyword evidence="3" id="KW-1185">Reference proteome</keyword>
<dbReference type="GeneID" id="40318794"/>
<dbReference type="OrthoDB" id="249072at2759"/>
<accession>A0A422PFG7</accession>
<dbReference type="AlphaFoldDB" id="A0A422PFG7"/>
<protein>
    <submittedName>
        <fullName evidence="2">Uncharacterized protein</fullName>
    </submittedName>
</protein>
<proteinExistence type="predicted"/>
<feature type="region of interest" description="Disordered" evidence="1">
    <location>
        <begin position="133"/>
        <end position="152"/>
    </location>
</feature>
<comment type="caution">
    <text evidence="2">The sequence shown here is derived from an EMBL/GenBank/DDBJ whole genome shotgun (WGS) entry which is preliminary data.</text>
</comment>
<feature type="region of interest" description="Disordered" evidence="1">
    <location>
        <begin position="181"/>
        <end position="207"/>
    </location>
</feature>
<name>A0A422PFG7_9TRYP</name>
<feature type="compositionally biased region" description="Polar residues" evidence="1">
    <location>
        <begin position="33"/>
        <end position="51"/>
    </location>
</feature>
<evidence type="ECO:0000313" key="3">
    <source>
        <dbReference type="Proteomes" id="UP000284403"/>
    </source>
</evidence>
<evidence type="ECO:0000313" key="2">
    <source>
        <dbReference type="EMBL" id="RNF16462.1"/>
    </source>
</evidence>
<organism evidence="2 3">
    <name type="scientific">Trypanosoma conorhini</name>
    <dbReference type="NCBI Taxonomy" id="83891"/>
    <lineage>
        <taxon>Eukaryota</taxon>
        <taxon>Discoba</taxon>
        <taxon>Euglenozoa</taxon>
        <taxon>Kinetoplastea</taxon>
        <taxon>Metakinetoplastina</taxon>
        <taxon>Trypanosomatida</taxon>
        <taxon>Trypanosomatidae</taxon>
        <taxon>Trypanosoma</taxon>
    </lineage>
</organism>
<feature type="compositionally biased region" description="Basic and acidic residues" evidence="1">
    <location>
        <begin position="183"/>
        <end position="202"/>
    </location>
</feature>
<dbReference type="RefSeq" id="XP_029227810.1">
    <property type="nucleotide sequence ID" value="XM_029372084.1"/>
</dbReference>
<feature type="compositionally biased region" description="Polar residues" evidence="1">
    <location>
        <begin position="133"/>
        <end position="146"/>
    </location>
</feature>
<dbReference type="Proteomes" id="UP000284403">
    <property type="component" value="Unassembled WGS sequence"/>
</dbReference>